<feature type="modified residue" description="4-aspartylphosphate" evidence="7">
    <location>
        <position position="58"/>
    </location>
</feature>
<dbReference type="SUPFAM" id="SSF46894">
    <property type="entry name" value="C-terminal effector domain of the bipartite response regulators"/>
    <property type="match status" value="1"/>
</dbReference>
<comment type="subcellular location">
    <subcellularLocation>
        <location evidence="1">Cytoplasm</location>
    </subcellularLocation>
</comment>
<evidence type="ECO:0000256" key="7">
    <source>
        <dbReference type="PROSITE-ProRule" id="PRU00169"/>
    </source>
</evidence>
<accession>A0A7X2ZBP6</accession>
<evidence type="ECO:0000313" key="11">
    <source>
        <dbReference type="EMBL" id="MUG71273.1"/>
    </source>
</evidence>
<keyword evidence="4" id="KW-0805">Transcription regulation</keyword>
<dbReference type="PROSITE" id="PS51755">
    <property type="entry name" value="OMPR_PHOB"/>
    <property type="match status" value="1"/>
</dbReference>
<dbReference type="RefSeq" id="WP_127608919.1">
    <property type="nucleotide sequence ID" value="NZ_JARTHJ010000072.1"/>
</dbReference>
<comment type="caution">
    <text evidence="11">The sequence shown here is derived from an EMBL/GenBank/DDBJ whole genome shotgun (WGS) entry which is preliminary data.</text>
</comment>
<dbReference type="GO" id="GO:0000976">
    <property type="term" value="F:transcription cis-regulatory region binding"/>
    <property type="evidence" value="ECO:0007669"/>
    <property type="project" value="TreeGrafter"/>
</dbReference>
<dbReference type="GO" id="GO:0032993">
    <property type="term" value="C:protein-DNA complex"/>
    <property type="evidence" value="ECO:0007669"/>
    <property type="project" value="TreeGrafter"/>
</dbReference>
<dbReference type="PROSITE" id="PS50110">
    <property type="entry name" value="RESPONSE_REGULATORY"/>
    <property type="match status" value="1"/>
</dbReference>
<evidence type="ECO:0000256" key="4">
    <source>
        <dbReference type="ARBA" id="ARBA00023015"/>
    </source>
</evidence>
<keyword evidence="2 7" id="KW-0597">Phosphoprotein</keyword>
<dbReference type="InterPro" id="IPR016032">
    <property type="entry name" value="Sig_transdc_resp-reg_C-effctor"/>
</dbReference>
<dbReference type="AlphaFoldDB" id="A0A7X2ZBP6"/>
<evidence type="ECO:0000259" key="9">
    <source>
        <dbReference type="PROSITE" id="PS50110"/>
    </source>
</evidence>
<evidence type="ECO:0000256" key="2">
    <source>
        <dbReference type="ARBA" id="ARBA00022553"/>
    </source>
</evidence>
<evidence type="ECO:0000256" key="8">
    <source>
        <dbReference type="PROSITE-ProRule" id="PRU01091"/>
    </source>
</evidence>
<evidence type="ECO:0000259" key="10">
    <source>
        <dbReference type="PROSITE" id="PS51755"/>
    </source>
</evidence>
<keyword evidence="12" id="KW-1185">Reference proteome</keyword>
<evidence type="ECO:0000256" key="1">
    <source>
        <dbReference type="ARBA" id="ARBA00004496"/>
    </source>
</evidence>
<dbReference type="Proteomes" id="UP000450917">
    <property type="component" value="Unassembled WGS sequence"/>
</dbReference>
<dbReference type="Pfam" id="PF00486">
    <property type="entry name" value="Trans_reg_C"/>
    <property type="match status" value="1"/>
</dbReference>
<evidence type="ECO:0000256" key="3">
    <source>
        <dbReference type="ARBA" id="ARBA00023012"/>
    </source>
</evidence>
<dbReference type="FunFam" id="1.10.10.10:FF:000018">
    <property type="entry name" value="DNA-binding response regulator ResD"/>
    <property type="match status" value="1"/>
</dbReference>
<organism evidence="11 12">
    <name type="scientific">Paenibacillus validus</name>
    <dbReference type="NCBI Taxonomy" id="44253"/>
    <lineage>
        <taxon>Bacteria</taxon>
        <taxon>Bacillati</taxon>
        <taxon>Bacillota</taxon>
        <taxon>Bacilli</taxon>
        <taxon>Bacillales</taxon>
        <taxon>Paenibacillaceae</taxon>
        <taxon>Paenibacillus</taxon>
    </lineage>
</organism>
<dbReference type="SMART" id="SM00448">
    <property type="entry name" value="REC"/>
    <property type="match status" value="1"/>
</dbReference>
<gene>
    <name evidence="11" type="ORF">GNP93_11340</name>
</gene>
<sequence>MVNLKPLKIMIVDDEPDIVNLLETVLLKEGFLHIYHAYSGISAIERCREVKPDAIILDVMLPDMDGFTLCKQIRQFSLCPIFFLSARDDDTDKIVGLALGGDDYITKPFSPKEVAYRIKAHLRRSLVYSRQSEREPCVFGNVQIDEQRGEVRKDGALVPLTAKEFQLLVYLAKHPSRIFNKSELYEAVWGESLLSGYDNTVMVHIHHLREKLEHDPANPRLILTVRGLGYKLLPQDESR</sequence>
<keyword evidence="3" id="KW-0902">Two-component regulatory system</keyword>
<keyword evidence="5 8" id="KW-0238">DNA-binding</keyword>
<dbReference type="GO" id="GO:0000156">
    <property type="term" value="F:phosphorelay response regulator activity"/>
    <property type="evidence" value="ECO:0007669"/>
    <property type="project" value="TreeGrafter"/>
</dbReference>
<dbReference type="Gene3D" id="1.10.10.10">
    <property type="entry name" value="Winged helix-like DNA-binding domain superfamily/Winged helix DNA-binding domain"/>
    <property type="match status" value="1"/>
</dbReference>
<protein>
    <submittedName>
        <fullName evidence="11">Response regulator</fullName>
    </submittedName>
</protein>
<feature type="domain" description="OmpR/PhoB-type" evidence="10">
    <location>
        <begin position="134"/>
        <end position="234"/>
    </location>
</feature>
<dbReference type="GO" id="GO:0006355">
    <property type="term" value="P:regulation of DNA-templated transcription"/>
    <property type="evidence" value="ECO:0007669"/>
    <property type="project" value="InterPro"/>
</dbReference>
<dbReference type="InterPro" id="IPR039420">
    <property type="entry name" value="WalR-like"/>
</dbReference>
<dbReference type="InterPro" id="IPR001789">
    <property type="entry name" value="Sig_transdc_resp-reg_receiver"/>
</dbReference>
<dbReference type="Gene3D" id="3.40.50.2300">
    <property type="match status" value="1"/>
</dbReference>
<dbReference type="PANTHER" id="PTHR48111">
    <property type="entry name" value="REGULATOR OF RPOS"/>
    <property type="match status" value="1"/>
</dbReference>
<keyword evidence="6" id="KW-0804">Transcription</keyword>
<dbReference type="InterPro" id="IPR001867">
    <property type="entry name" value="OmpR/PhoB-type_DNA-bd"/>
</dbReference>
<feature type="DNA-binding region" description="OmpR/PhoB-type" evidence="8">
    <location>
        <begin position="134"/>
        <end position="234"/>
    </location>
</feature>
<feature type="domain" description="Response regulatory" evidence="9">
    <location>
        <begin position="8"/>
        <end position="122"/>
    </location>
</feature>
<dbReference type="GO" id="GO:0005829">
    <property type="term" value="C:cytosol"/>
    <property type="evidence" value="ECO:0007669"/>
    <property type="project" value="TreeGrafter"/>
</dbReference>
<name>A0A7X2ZBP6_9BACL</name>
<dbReference type="InterPro" id="IPR036388">
    <property type="entry name" value="WH-like_DNA-bd_sf"/>
</dbReference>
<dbReference type="SUPFAM" id="SSF52172">
    <property type="entry name" value="CheY-like"/>
    <property type="match status" value="1"/>
</dbReference>
<dbReference type="CDD" id="cd17574">
    <property type="entry name" value="REC_OmpR"/>
    <property type="match status" value="1"/>
</dbReference>
<dbReference type="InterPro" id="IPR011006">
    <property type="entry name" value="CheY-like_superfamily"/>
</dbReference>
<evidence type="ECO:0000313" key="12">
    <source>
        <dbReference type="Proteomes" id="UP000450917"/>
    </source>
</evidence>
<dbReference type="CDD" id="cd00383">
    <property type="entry name" value="trans_reg_C"/>
    <property type="match status" value="1"/>
</dbReference>
<dbReference type="SMART" id="SM00862">
    <property type="entry name" value="Trans_reg_C"/>
    <property type="match status" value="1"/>
</dbReference>
<dbReference type="Gene3D" id="6.10.250.690">
    <property type="match status" value="1"/>
</dbReference>
<dbReference type="EMBL" id="WNZX01000008">
    <property type="protein sequence ID" value="MUG71273.1"/>
    <property type="molecule type" value="Genomic_DNA"/>
</dbReference>
<evidence type="ECO:0000256" key="6">
    <source>
        <dbReference type="ARBA" id="ARBA00023163"/>
    </source>
</evidence>
<dbReference type="PANTHER" id="PTHR48111:SF52">
    <property type="entry name" value="TRANSCRIPTIONAL REGULATORY PROTEIN YVRH"/>
    <property type="match status" value="1"/>
</dbReference>
<evidence type="ECO:0000256" key="5">
    <source>
        <dbReference type="ARBA" id="ARBA00023125"/>
    </source>
</evidence>
<reference evidence="11 12" key="1">
    <citation type="submission" date="2019-11" db="EMBL/GenBank/DDBJ databases">
        <title>Draft genome sequences of five Paenibacillus species of dairy origin.</title>
        <authorList>
            <person name="Olajide A.M."/>
            <person name="Chen S."/>
            <person name="Lapointe G."/>
        </authorList>
    </citation>
    <scope>NUCLEOTIDE SEQUENCE [LARGE SCALE GENOMIC DNA]</scope>
    <source>
        <strain evidence="11 12">2CS3</strain>
    </source>
</reference>
<dbReference type="Pfam" id="PF00072">
    <property type="entry name" value="Response_reg"/>
    <property type="match status" value="1"/>
</dbReference>
<proteinExistence type="predicted"/>